<evidence type="ECO:0000313" key="2">
    <source>
        <dbReference type="Proteomes" id="UP000266506"/>
    </source>
</evidence>
<dbReference type="AlphaFoldDB" id="A0A397RU92"/>
<accession>A0A397RU92</accession>
<dbReference type="RefSeq" id="WP_119015850.1">
    <property type="nucleotide sequence ID" value="NZ_QXEV01000005.1"/>
</dbReference>
<name>A0A397RU92_9MOLU</name>
<evidence type="ECO:0000313" key="1">
    <source>
        <dbReference type="EMBL" id="RIA77900.1"/>
    </source>
</evidence>
<gene>
    <name evidence="1" type="ORF">EI71_00683</name>
</gene>
<dbReference type="InParanoid" id="A0A397RU92"/>
<reference evidence="1 2" key="1">
    <citation type="submission" date="2018-08" db="EMBL/GenBank/DDBJ databases">
        <title>Genomic Encyclopedia of Archaeal and Bacterial Type Strains, Phase II (KMG-II): from individual species to whole genera.</title>
        <authorList>
            <person name="Goeker M."/>
        </authorList>
    </citation>
    <scope>NUCLEOTIDE SEQUENCE [LARGE SCALE GENOMIC DNA]</scope>
    <source>
        <strain evidence="1 2">ATCC 27112</strain>
    </source>
</reference>
<dbReference type="EMBL" id="QXEV01000005">
    <property type="protein sequence ID" value="RIA77900.1"/>
    <property type="molecule type" value="Genomic_DNA"/>
</dbReference>
<sequence length="199" mass="24061">MDKYKFVNENITDAGLMQTLIVSIMHNYLGLSGYKLDDMERIAWKIKKQWGYVFEFKYENFKKQSVIENYHLIPETDVYVKLNSPKNITFVFDKKTKLNLQRFLFLKAWAYDVFDAWKPGDELYLNVMTCKDKFERNWAERFAIELTLSDVDYQRIKDGSKAGDILAIKKIMEPELYAIREHEYEEERWIDRKWMKPDF</sequence>
<organism evidence="1 2">
    <name type="scientific">Anaeroplasma bactoclasticum</name>
    <dbReference type="NCBI Taxonomy" id="2088"/>
    <lineage>
        <taxon>Bacteria</taxon>
        <taxon>Bacillati</taxon>
        <taxon>Mycoplasmatota</taxon>
        <taxon>Mollicutes</taxon>
        <taxon>Anaeroplasmatales</taxon>
        <taxon>Anaeroplasmataceae</taxon>
        <taxon>Anaeroplasma</taxon>
    </lineage>
</organism>
<keyword evidence="2" id="KW-1185">Reference proteome</keyword>
<dbReference type="Proteomes" id="UP000266506">
    <property type="component" value="Unassembled WGS sequence"/>
</dbReference>
<protein>
    <submittedName>
        <fullName evidence="1">Uncharacterized protein</fullName>
    </submittedName>
</protein>
<comment type="caution">
    <text evidence="1">The sequence shown here is derived from an EMBL/GenBank/DDBJ whole genome shotgun (WGS) entry which is preliminary data.</text>
</comment>
<proteinExistence type="predicted"/>